<dbReference type="Pfam" id="PF08534">
    <property type="entry name" value="Redoxin"/>
    <property type="match status" value="1"/>
</dbReference>
<protein>
    <submittedName>
        <fullName evidence="6">Unannotated protein</fullName>
    </submittedName>
</protein>
<dbReference type="PANTHER" id="PTHR42852:SF6">
    <property type="entry name" value="THIOL:DISULFIDE INTERCHANGE PROTEIN DSBE"/>
    <property type="match status" value="1"/>
</dbReference>
<evidence type="ECO:0000256" key="2">
    <source>
        <dbReference type="ARBA" id="ARBA00022748"/>
    </source>
</evidence>
<dbReference type="PROSITE" id="PS51352">
    <property type="entry name" value="THIOREDOXIN_2"/>
    <property type="match status" value="1"/>
</dbReference>
<dbReference type="InterPro" id="IPR013740">
    <property type="entry name" value="Redoxin"/>
</dbReference>
<keyword evidence="2" id="KW-0201">Cytochrome c-type biogenesis</keyword>
<organism evidence="6">
    <name type="scientific">freshwater metagenome</name>
    <dbReference type="NCBI Taxonomy" id="449393"/>
    <lineage>
        <taxon>unclassified sequences</taxon>
        <taxon>metagenomes</taxon>
        <taxon>ecological metagenomes</taxon>
    </lineage>
</organism>
<comment type="subcellular location">
    <subcellularLocation>
        <location evidence="1">Cell envelope</location>
    </subcellularLocation>
</comment>
<dbReference type="PANTHER" id="PTHR42852">
    <property type="entry name" value="THIOL:DISULFIDE INTERCHANGE PROTEIN DSBE"/>
    <property type="match status" value="1"/>
</dbReference>
<sequence length="183" mass="19170">MRVLGAVALVSLLALTGCASGSTAAPSQTSAFSVGTTEFAPSQRANVSLVKGTTLDGKQLQLADYAGKVVVLNVWGSWCSTCRQESPELGRLARSKAFKDVQFVGLDVKDDQASAASFASFAGMSYPHMFDPQARTLADLKVVPPSAIPSTLIIDRSGKVAVRIIGAINTQQLTAAVLRELKA</sequence>
<evidence type="ECO:0000256" key="1">
    <source>
        <dbReference type="ARBA" id="ARBA00004196"/>
    </source>
</evidence>
<gene>
    <name evidence="6" type="ORF">UFOPK1446_00501</name>
</gene>
<evidence type="ECO:0000259" key="5">
    <source>
        <dbReference type="PROSITE" id="PS51352"/>
    </source>
</evidence>
<dbReference type="GO" id="GO:0016491">
    <property type="term" value="F:oxidoreductase activity"/>
    <property type="evidence" value="ECO:0007669"/>
    <property type="project" value="InterPro"/>
</dbReference>
<dbReference type="CDD" id="cd02966">
    <property type="entry name" value="TlpA_like_family"/>
    <property type="match status" value="1"/>
</dbReference>
<accession>A0A6J6BX20</accession>
<dbReference type="InterPro" id="IPR036249">
    <property type="entry name" value="Thioredoxin-like_sf"/>
</dbReference>
<dbReference type="GO" id="GO:0030313">
    <property type="term" value="C:cell envelope"/>
    <property type="evidence" value="ECO:0007669"/>
    <property type="project" value="UniProtKB-SubCell"/>
</dbReference>
<dbReference type="AlphaFoldDB" id="A0A6J6BX20"/>
<dbReference type="Gene3D" id="3.40.30.10">
    <property type="entry name" value="Glutaredoxin"/>
    <property type="match status" value="1"/>
</dbReference>
<dbReference type="InterPro" id="IPR050553">
    <property type="entry name" value="Thioredoxin_ResA/DsbE_sf"/>
</dbReference>
<keyword evidence="4" id="KW-0676">Redox-active center</keyword>
<evidence type="ECO:0000256" key="4">
    <source>
        <dbReference type="ARBA" id="ARBA00023284"/>
    </source>
</evidence>
<evidence type="ECO:0000313" key="6">
    <source>
        <dbReference type="EMBL" id="CAB4542809.1"/>
    </source>
</evidence>
<reference evidence="6" key="1">
    <citation type="submission" date="2020-05" db="EMBL/GenBank/DDBJ databases">
        <authorList>
            <person name="Chiriac C."/>
            <person name="Salcher M."/>
            <person name="Ghai R."/>
            <person name="Kavagutti S V."/>
        </authorList>
    </citation>
    <scope>NUCLEOTIDE SEQUENCE</scope>
</reference>
<dbReference type="SUPFAM" id="SSF52833">
    <property type="entry name" value="Thioredoxin-like"/>
    <property type="match status" value="1"/>
</dbReference>
<dbReference type="InterPro" id="IPR013766">
    <property type="entry name" value="Thioredoxin_domain"/>
</dbReference>
<keyword evidence="3" id="KW-1015">Disulfide bond</keyword>
<dbReference type="PROSITE" id="PS51257">
    <property type="entry name" value="PROKAR_LIPOPROTEIN"/>
    <property type="match status" value="1"/>
</dbReference>
<evidence type="ECO:0000256" key="3">
    <source>
        <dbReference type="ARBA" id="ARBA00023157"/>
    </source>
</evidence>
<dbReference type="EMBL" id="CAEZSO010000081">
    <property type="protein sequence ID" value="CAB4542809.1"/>
    <property type="molecule type" value="Genomic_DNA"/>
</dbReference>
<name>A0A6J6BX20_9ZZZZ</name>
<proteinExistence type="predicted"/>
<dbReference type="GO" id="GO:0017004">
    <property type="term" value="P:cytochrome complex assembly"/>
    <property type="evidence" value="ECO:0007669"/>
    <property type="project" value="UniProtKB-KW"/>
</dbReference>
<feature type="domain" description="Thioredoxin" evidence="5">
    <location>
        <begin position="38"/>
        <end position="183"/>
    </location>
</feature>